<dbReference type="Gene3D" id="3.10.490.20">
    <property type="match status" value="1"/>
</dbReference>
<evidence type="ECO:0000256" key="11">
    <source>
        <dbReference type="ARBA" id="ARBA00023054"/>
    </source>
</evidence>
<evidence type="ECO:0000256" key="9">
    <source>
        <dbReference type="ARBA" id="ARBA00022840"/>
    </source>
</evidence>
<proteinExistence type="inferred from homology"/>
<evidence type="ECO:0000256" key="5">
    <source>
        <dbReference type="ARBA" id="ARBA00022490"/>
    </source>
</evidence>
<dbReference type="InterPro" id="IPR035706">
    <property type="entry name" value="AAA_9"/>
</dbReference>
<dbReference type="Pfam" id="PF22597">
    <property type="entry name" value="DYN_lid"/>
    <property type="match status" value="1"/>
</dbReference>
<dbReference type="InterPro" id="IPR024317">
    <property type="entry name" value="Dynein_heavy_chain_D4_dom"/>
</dbReference>
<feature type="domain" description="AAA+ ATPase" evidence="17">
    <location>
        <begin position="2070"/>
        <end position="2217"/>
    </location>
</feature>
<feature type="region of interest" description="Disordered" evidence="16">
    <location>
        <begin position="1"/>
        <end position="35"/>
    </location>
</feature>
<keyword evidence="5" id="KW-0963">Cytoplasm</keyword>
<dbReference type="FunFam" id="1.10.287.2620:FF:000001">
    <property type="entry name" value="Cytoplasmic dynein heavy chain 1"/>
    <property type="match status" value="1"/>
</dbReference>
<dbReference type="FunFam" id="1.10.8.720:FF:000003">
    <property type="entry name" value="Cytoplasmic dynein heavy chain 2"/>
    <property type="match status" value="1"/>
</dbReference>
<dbReference type="FunFam" id="3.40.50.300:FF:000373">
    <property type="entry name" value="Cytoplasmic dynein heavy chain 2"/>
    <property type="match status" value="1"/>
</dbReference>
<evidence type="ECO:0000256" key="12">
    <source>
        <dbReference type="ARBA" id="ARBA00023175"/>
    </source>
</evidence>
<keyword evidence="12" id="KW-0505">Motor protein</keyword>
<keyword evidence="19" id="KW-1185">Reference proteome</keyword>
<dbReference type="GO" id="GO:0045505">
    <property type="term" value="F:dynein intermediate chain binding"/>
    <property type="evidence" value="ECO:0007669"/>
    <property type="project" value="InterPro"/>
</dbReference>
<dbReference type="Proteomes" id="UP000765509">
    <property type="component" value="Unassembled WGS sequence"/>
</dbReference>
<evidence type="ECO:0000256" key="16">
    <source>
        <dbReference type="SAM" id="MobiDB-lite"/>
    </source>
</evidence>
<dbReference type="InterPro" id="IPR042219">
    <property type="entry name" value="AAA_lid_11_sf"/>
</dbReference>
<dbReference type="FunFam" id="1.20.920.20:FF:000002">
    <property type="entry name" value="Cytoplasmic dynein 1 heavy chain"/>
    <property type="match status" value="1"/>
</dbReference>
<evidence type="ECO:0000256" key="3">
    <source>
        <dbReference type="ARBA" id="ARBA00011655"/>
    </source>
</evidence>
<dbReference type="Gene3D" id="1.20.1270.280">
    <property type="match status" value="1"/>
</dbReference>
<feature type="domain" description="AAA+ ATPase" evidence="17">
    <location>
        <begin position="2740"/>
        <end position="2890"/>
    </location>
</feature>
<dbReference type="FunFam" id="1.20.140.100:FF:000002">
    <property type="entry name" value="Cytoplasmic dynein heavy chain 1"/>
    <property type="match status" value="1"/>
</dbReference>
<dbReference type="InterPro" id="IPR041466">
    <property type="entry name" value="Dynein_AAA5_ext"/>
</dbReference>
<evidence type="ECO:0000256" key="7">
    <source>
        <dbReference type="ARBA" id="ARBA00022737"/>
    </source>
</evidence>
<dbReference type="Gene3D" id="1.10.8.1220">
    <property type="match status" value="1"/>
</dbReference>
<comment type="similarity">
    <text evidence="2">Belongs to the dynein heavy chain family.</text>
</comment>
<dbReference type="GO" id="GO:0008569">
    <property type="term" value="F:minus-end-directed microtubule motor activity"/>
    <property type="evidence" value="ECO:0007669"/>
    <property type="project" value="InterPro"/>
</dbReference>
<feature type="region of interest" description="Disordered" evidence="16">
    <location>
        <begin position="4500"/>
        <end position="4520"/>
    </location>
</feature>
<feature type="region of interest" description="Disordered" evidence="16">
    <location>
        <begin position="613"/>
        <end position="634"/>
    </location>
</feature>
<dbReference type="Pfam" id="PF12781">
    <property type="entry name" value="AAA_9"/>
    <property type="match status" value="1"/>
</dbReference>
<dbReference type="Pfam" id="PF08393">
    <property type="entry name" value="DHC_N2"/>
    <property type="match status" value="1"/>
</dbReference>
<dbReference type="EMBL" id="AVOT02001147">
    <property type="protein sequence ID" value="MBW0465869.1"/>
    <property type="molecule type" value="Genomic_DNA"/>
</dbReference>
<comment type="subunit">
    <text evidence="3">Consists of at least two heavy chains and a number of intermediate and light chains.</text>
</comment>
<dbReference type="FunFam" id="3.20.180.20:FF:000002">
    <property type="entry name" value="Cytoplasmic dynein heavy chain 1"/>
    <property type="match status" value="1"/>
</dbReference>
<dbReference type="GO" id="GO:0072384">
    <property type="term" value="P:organelle transport along microtubule"/>
    <property type="evidence" value="ECO:0007669"/>
    <property type="project" value="UniProtKB-ARBA"/>
</dbReference>
<feature type="compositionally biased region" description="Polar residues" evidence="16">
    <location>
        <begin position="24"/>
        <end position="33"/>
    </location>
</feature>
<dbReference type="Pfam" id="PF17852">
    <property type="entry name" value="Dynein_AAA_lid"/>
    <property type="match status" value="1"/>
</dbReference>
<feature type="coiled-coil region" evidence="15">
    <location>
        <begin position="3591"/>
        <end position="3639"/>
    </location>
</feature>
<dbReference type="InterPro" id="IPR041658">
    <property type="entry name" value="AAA_lid_11"/>
</dbReference>
<evidence type="ECO:0000256" key="10">
    <source>
        <dbReference type="ARBA" id="ARBA00023017"/>
    </source>
</evidence>
<dbReference type="Gene3D" id="1.10.472.130">
    <property type="match status" value="1"/>
</dbReference>
<dbReference type="Pfam" id="PF12780">
    <property type="entry name" value="AAA_8"/>
    <property type="match status" value="1"/>
</dbReference>
<dbReference type="Gene3D" id="1.10.8.720">
    <property type="entry name" value="Region D6 of dynein motor"/>
    <property type="match status" value="1"/>
</dbReference>
<dbReference type="InterPro" id="IPR035699">
    <property type="entry name" value="AAA_6"/>
</dbReference>
<dbReference type="FunFam" id="3.40.50.300:FF:000517">
    <property type="entry name" value="Cytoplasmic dynein heavy chain 1"/>
    <property type="match status" value="1"/>
</dbReference>
<dbReference type="GO" id="GO:0005524">
    <property type="term" value="F:ATP binding"/>
    <property type="evidence" value="ECO:0007669"/>
    <property type="project" value="UniProtKB-KW"/>
</dbReference>
<dbReference type="Pfam" id="PF18198">
    <property type="entry name" value="AAA_lid_11"/>
    <property type="match status" value="1"/>
</dbReference>
<evidence type="ECO:0000256" key="14">
    <source>
        <dbReference type="ARBA" id="ARBA00033439"/>
    </source>
</evidence>
<dbReference type="FunFam" id="3.40.50.300:FF:000071">
    <property type="entry name" value="Cytoplasmic dynein heavy chain 1"/>
    <property type="match status" value="1"/>
</dbReference>
<dbReference type="Gene3D" id="3.40.50.300">
    <property type="entry name" value="P-loop containing nucleotide triphosphate hydrolases"/>
    <property type="match status" value="5"/>
</dbReference>
<dbReference type="InterPro" id="IPR013602">
    <property type="entry name" value="Dynein_heavy_linker"/>
</dbReference>
<reference evidence="18" key="1">
    <citation type="submission" date="2021-03" db="EMBL/GenBank/DDBJ databases">
        <title>Draft genome sequence of rust myrtle Austropuccinia psidii MF-1, a brazilian biotype.</title>
        <authorList>
            <person name="Quecine M.C."/>
            <person name="Pachon D.M.R."/>
            <person name="Bonatelli M.L."/>
            <person name="Correr F.H."/>
            <person name="Franceschini L.M."/>
            <person name="Leite T.F."/>
            <person name="Margarido G.R.A."/>
            <person name="Almeida C.A."/>
            <person name="Ferrarezi J.A."/>
            <person name="Labate C.A."/>
        </authorList>
    </citation>
    <scope>NUCLEOTIDE SEQUENCE</scope>
    <source>
        <strain evidence="18">MF-1</strain>
    </source>
</reference>
<accession>A0A9Q3BHQ6</accession>
<dbReference type="FunFam" id="1.20.1270.280:FF:000004">
    <property type="entry name" value="Cytoplasmic dynein heavy chain 2"/>
    <property type="match status" value="1"/>
</dbReference>
<dbReference type="Pfam" id="PF12775">
    <property type="entry name" value="AAA_7"/>
    <property type="match status" value="1"/>
</dbReference>
<evidence type="ECO:0000256" key="13">
    <source>
        <dbReference type="ARBA" id="ARBA00023212"/>
    </source>
</evidence>
<dbReference type="FunFam" id="1.10.8.1220:FF:000007">
    <property type="entry name" value="Cytoplasmic dynein heavy chain 2"/>
    <property type="match status" value="1"/>
</dbReference>
<dbReference type="PANTHER" id="PTHR46532:SF4">
    <property type="entry name" value="AAA+ ATPASE DOMAIN-CONTAINING PROTEIN"/>
    <property type="match status" value="1"/>
</dbReference>
<protein>
    <recommendedName>
        <fullName evidence="4">Dynein heavy chain, cytoplasmic</fullName>
    </recommendedName>
    <alternativeName>
        <fullName evidence="14">Dynein heavy chain, cytosolic</fullName>
    </alternativeName>
</protein>
<evidence type="ECO:0000256" key="15">
    <source>
        <dbReference type="SAM" id="Coils"/>
    </source>
</evidence>
<comment type="subcellular location">
    <subcellularLocation>
        <location evidence="1">Cytoplasm</location>
        <location evidence="1">Cytoskeleton</location>
    </subcellularLocation>
</comment>
<keyword evidence="11 15" id="KW-0175">Coiled coil</keyword>
<evidence type="ECO:0000256" key="6">
    <source>
        <dbReference type="ARBA" id="ARBA00022701"/>
    </source>
</evidence>
<feature type="compositionally biased region" description="Polar residues" evidence="16">
    <location>
        <begin position="4508"/>
        <end position="4519"/>
    </location>
</feature>
<feature type="region of interest" description="Disordered" evidence="16">
    <location>
        <begin position="250"/>
        <end position="291"/>
    </location>
</feature>
<dbReference type="Pfam" id="PF12774">
    <property type="entry name" value="AAA_6"/>
    <property type="match status" value="1"/>
</dbReference>
<dbReference type="FunFam" id="3.40.50.300:FF:000122">
    <property type="entry name" value="Cytoplasmic dynein 1 heavy chain"/>
    <property type="match status" value="1"/>
</dbReference>
<evidence type="ECO:0000256" key="8">
    <source>
        <dbReference type="ARBA" id="ARBA00022741"/>
    </source>
</evidence>
<dbReference type="InterPro" id="IPR041228">
    <property type="entry name" value="Dynein_C"/>
</dbReference>
<dbReference type="FunFam" id="1.10.8.710:FF:000005">
    <property type="entry name" value="Cytoplasmic dynein heavy chain 1"/>
    <property type="match status" value="1"/>
</dbReference>
<name>A0A9Q3BHQ6_9BASI</name>
<dbReference type="InterPro" id="IPR042228">
    <property type="entry name" value="Dynein_linker_3"/>
</dbReference>
<dbReference type="GO" id="GO:0051959">
    <property type="term" value="F:dynein light intermediate chain binding"/>
    <property type="evidence" value="ECO:0007669"/>
    <property type="project" value="InterPro"/>
</dbReference>
<dbReference type="Gene3D" id="1.10.8.710">
    <property type="match status" value="1"/>
</dbReference>
<keyword evidence="8" id="KW-0547">Nucleotide-binding</keyword>
<keyword evidence="7" id="KW-0677">Repeat</keyword>
<dbReference type="CDD" id="cd00009">
    <property type="entry name" value="AAA"/>
    <property type="match status" value="2"/>
</dbReference>
<dbReference type="Gene3D" id="3.20.180.20">
    <property type="entry name" value="Dynein heavy chain, N-terminal domain 2"/>
    <property type="match status" value="1"/>
</dbReference>
<dbReference type="InterPro" id="IPR043157">
    <property type="entry name" value="Dynein_AAA1S"/>
</dbReference>
<feature type="coiled-coil region" evidence="15">
    <location>
        <begin position="3330"/>
        <end position="3406"/>
    </location>
</feature>
<dbReference type="Pfam" id="PF12777">
    <property type="entry name" value="MT"/>
    <property type="match status" value="1"/>
</dbReference>
<evidence type="ECO:0000256" key="2">
    <source>
        <dbReference type="ARBA" id="ARBA00008887"/>
    </source>
</evidence>
<dbReference type="PANTHER" id="PTHR46532">
    <property type="entry name" value="MALE FERTILITY FACTOR KL5"/>
    <property type="match status" value="1"/>
</dbReference>
<dbReference type="Gene3D" id="1.20.58.1120">
    <property type="match status" value="1"/>
</dbReference>
<gene>
    <name evidence="18" type="ORF">O181_005584</name>
</gene>
<keyword evidence="13" id="KW-0206">Cytoskeleton</keyword>
<feature type="region of interest" description="Disordered" evidence="16">
    <location>
        <begin position="181"/>
        <end position="208"/>
    </location>
</feature>
<dbReference type="InterPro" id="IPR003593">
    <property type="entry name" value="AAA+_ATPase"/>
</dbReference>
<dbReference type="InterPro" id="IPR027417">
    <property type="entry name" value="P-loop_NTPase"/>
</dbReference>
<dbReference type="InterPro" id="IPR004273">
    <property type="entry name" value="Dynein_heavy_D6_P-loop"/>
</dbReference>
<dbReference type="Pfam" id="PF08385">
    <property type="entry name" value="DHC_N1"/>
    <property type="match status" value="1"/>
</dbReference>
<sequence length="4786" mass="544958">MASLFSTPARRDTREATPFEVPTPVQSSNPSRDNQQQIIENQFQLQTFIDYIERLLPLVLGATQNHIENSPIFRHPESLDRLTRFGSDSNCRAIYLYKTREQQLSTTSNFINPSSPSQNPVGDQDPTFSFVYSIKYEMDYNSNIVATIVFIKRVPTLDCSRPLDHQLHFINLFGPASNQIGLSAQNPHTQDNHKDRIKDDTTTSTSASNPYQELHNLVHLAVAPFFDAYVNSKIKSKTLVDGAINQITSSTSGQNTNSNQNPNSVGNNSGPGSTSTNSQGNKLISNKDDSKMGIPMTKKKFAELELSLLHLQQNVEIPEITLIIHPVILNMIEKAHRDPDSITKYGNNVHQMLELMDQDLLQDDKFLNKLQSLVNTWIKEIQNVTTLNRDVESGTASQEINFWLSMEKALQGVEEQLKSEPITLTLDILKTAKRYHTTVSFLADTGLKEASDNVHKYNLLMKDFPLNELLAATDLDKIQESLIQIFGHINKKLKISPYPIRRALPLAEAISKDLTETLLKVLTNHRLMYMEYTTFSKIMAATATVCQTWEEQIKDFTTIARELTRKRNEKFIPIKINPSHLELKKRCEYIKAFRKQHEQLRIMTGRDQGISRLDLGGGGGTTSDRKSGGSHLGELTDLDMEDEVRAAYESVKNVDVLDTSPEGTQIWTTAEAAYNERVSRVENQIISRLRARLGSARNATEMFRVFSKFNALFVRPKIRGAIQEYQTQLIESVKEDIGRLHDKFRTQYRHSEAYPMSQLRDIPPVAGAIIWARQIERQLFTYMKRVEDVLGRGWENYAEGSRLATDSNNFLKKLDTKPIYDQWVKEWNKRDMTIAGPIFEIARNRSTDIYSLVVAFNPEVIVIFKEVRNLSWLGYNVPYQMNSSAKDAKKVYPNAVSLMESIRTYTQTLTKVHEISGISELVANYRNDLCQLISRGLNMRWENFIGSVSEIGNVGTTSNSRIGSSHDRDAGVGRQSNFVRDLANKVSIFQERTDDLLYMYEDLLKVIEELRTCEFKFEAFSGLLSKIQKTIDDLSVAGYVNLHQWTNEIDKKIEAVFLERLDRVTKVWNNQFMSNGSAYPSSLNITSRKEIVGVSNSKARADQHVKFSMGANGVANKVEEGLEPKIMETDLLVPPLVHEIRIKNQVIYLDPPIETARAKWYKEFHQWLGVICKLPRLQSQRYDLGLKLRPEDSTDKTYLSLMEQFSPEALQQPYALIEEKLTEISRYVNKWLQFQSLWDLQADYLYGRLGESLSAWQQALSEIRKTRSTFDNSESSQDFGVCVINYEQVQAKVNAKYDMWQKDVLVRFGAKLGAAMRETHGAITKARHDLEHHSIETSSTAQAVTFITFVQDLKRKVKKWEPDIEIFGSGEKTLHRQRYQFPTDWLYVDQIEGEWNVFNELLKRKNSAIVDQLAGLQMKIAAEDKVVQSKIEALLADWEKEKPISGELQPDFAMNSINTFELRVQKLQDEYRMVCRAKEALDLEHIVNDRLDPVAEEIADLKAVWTALSGVWSQLAELRETPWSSVTSRKLRHSLESLLTSTREMPSKMRQYQAFEFVQEKIRFHQKSLALVGEMKSDALRERHWKLLYKNLRLPGHYAPSQMTLGTIWDMDLKKNENAIRQILAQATGEVALEEYIKQVKETWEGYVLDLVNYQNKTRLIRGWDDLFNKRSEHSSALNQMKLSPYYKTFEEDASIWIDRLNRMSEIFDKWIDVQRQWVYLEGIFSGNADIKHLLPHESNRFNNINAEYLGLMKRVFKSPYVLDVLQIPEVLKILDKLVESLGKLQKALGEYLERERSSFPRFYFVGDEDLLEILGNSKDILRVVKHLKKMFAGLSTLTFDPEFTRIEKICSREGEEIPFSTPIVLKDYPKINDWLTKLESQMKISLAELLCTSVDQANNFYTKGDQLDKELFLNWIETFPAQLVVLAIQIIWTRTVEDAMRSELNLTAPLEIVLRTLDILAFVVLKDLDPVMRRKCEHLITELVHQRDVIRLLIKDQIDSVTRFEWLYHMRFYLDNSLSNPTERLSVQMANAVFPYGFEYLGVPDKLVQTPLTDRCYLTLTQALHGRLGGSPFGPAGTGKTESVKALGAQLGRFVLVFCCDETFDFQAMGRIFVGLCQVGAWGCFDEANRLEERILSAVSQQIQSIQQGLRAASIDPNAEVELVGKSLKVNPHTGIFITMNPGYAGRSNLPDNLKKLFRSMAMTRPDRELIAQVMLFSQGFRTAETLASKVVPFFSLCEEQLSKQPHYDFGLRALKAVLTSAGYLKRGRLQFNDLSDLNDTSDGRAEQEILIQSVTETIVPKLVADDVPLLASLLSDVFPGIEYNPSDLDKLKEHIHAVANERHLIVGDVWCQKVVQLYQIQNIQHGLMMVGPSATGKTQAWRVLLAALERFEGREGVHYVIDPKAISKDSLYGTLDSTTREWNDGLFTNILRKIVDNVRGEDSKRHWIIFDGDVDPEWVENLNSVLDDNKLLTLPNGERLNLPANVRIMFEVESLKYATLATVSRCGMVWFSDDTVTSDMFYQNYLKTTHAIALDAIEDDVSLMEAPARRLGNVGEVSQDLVTQRMIIKVLTPHFNNEGLVTRALEFAASVDHIMEFTIARALSTLFSLLNKTIRNVLDYNARHPDFPLQMEQIEAYATKRLLVAIVWAFTGDSKLDTRARMGNFLRDHSGLDMPPLAGPEASLIDYDVQVSSGDWVPWQNSVPVVEIDTHQVLSSEVVIPTLDTVRHEEVLYSWLSEHKPLMLCGPPGSGKTMTLFSALRKLPDMDVVGLNFSSATTPELILKTFDQHCEYKKTPNGFILAPIQMGKWIVVFCDEINLPAADKYGTQKVISFLRQLVEGGGFWRPSDKVWIKLERIQFVGACNPPTDPGRVVLTQRFLRHAPLVMVDYPGEASLKQIYGTFNRAALKVVPSLRGHAEPLTSAMVDLYLASQKRFTADLQAHYIYSPRELTRWVRGIYESIRPLETLSLDGLVRVWAHEALRLFSDRLVSEDEKKWTDEQIDSTALSHFPSLNQHEALARPILFSNWTSKYYISVDREELREYSKARLRVFYEEELDVPLVLFNDVLDHVLRIDRVFRQVQGHLLLIGVSGSGKTTLSRFVAWMNGLSVFQIKVHNKYSAADFDDDLRNVLRRSGCKGEKICFIMDESNVLDSGFLERMNTLLANAEVPGLFEGDEHAALMTACKEGAQRDGVMLDSPDELYRWFTQQVARNLHVVFTMNPPENGLASRAATSPALFNRCVLDWFGDWSDQAFYQVGMEFTRTLDLDSSQYIPPANFPVRYRHLALPPVHRTAIINALVAVHMSMYDTNHRLARRQGRFNYATPRHYLDFINNYVKLFNEKRDDLEEQQRHLNIGLDKLRDTVIQVEELRKSLAIKSTQLEQKSAEAEAKLNQMIEDQKQAESQKQTSIEIQAALQQQNKDIAERRAVVMRDLADAEPAVEEAQAAVSNIKKQHLTEVRSMANPPEAVKLAMESVCTILGHRIDSWKTVQGIIRKDDFIASIVNFDTDRQMTRQLREKMKADFLSRPSFNFDTVNRASKACGPLCKWVIAQVRFSEILDKVGPLRNEVQSLEAQAASTQDKAATIVTMIAELEVSIEKYKNEYRTLISETATMRNEMNVVQSKVDRSIRLLESLESEKTRWEAGSATFDTQMSTIAGDVLLSSAFMTYGGFFDQSYREAMWQGWADHLNQANLKFKPELSLTEYLSTADDRLGWQSKSLPADDLCTENAIMLSRFNRYPLIIDPSGQATTFLMNQYRDRKMTVTSFMDEAFVKSLESALRFGTPLLIEDVEHLDPILNTVLNKELRRAGGRVLIRLGNQDIDFSPAFTMFLSTRDPSAEFSPDICSRVTFVNFTMTRSSLQSQSLNQALRVERPDTDKKRTDLMKLQGEFKLRLRHLEKSLLQALSESTGNILDDDKVIDTLETLKREAADVGKKVEETDLVMQEIEQVTSEYLPLAQASSSIFFVLEQLNVLHHFYQFSLRFFLDIFEFVLLSNPNLVGIEDPKQRLSILLNDLFIVTFKRTSRALVHRDHLMLAMLLAQVKIRGMGDEANEDEYAFLLEGGSERTSRYPPVVLSFLNADQQTRLQAFQRLPCFKDVVAHISAETNSWEAFLSSASPENSIPEIWTNLSPTVQSIRKLLLLKCLRPDRILSAMSIYVNKIFSSDILAESSYDFESVVATEISSSSPVCLCSVPGYDASYKVENLVVATKSRCTSVAMGSQEGYGLADQAIATAVRTGSWVLLKNVHLASNWLSQLEKRLQALKPPKTFRLFLTMETNSSIPVNILRQSRIIMNEPPPGIRANLVDCLKSISPNRLAAGPSEKIRLYFLLAWFHAVVQERLRYCPLGWSKIYEFNDSDLEAAMSMIDSWMTATAKGRANIDPAQIPWVALRILIKQAVYGGRVDSDWDQKLLDSFVDMLFSPAAFEVGYHLVNPIDDKEGLVIAEGAKLDSFVTWAQALPEREPPHWLSLPPNAEALVAAAQGSELLSRLLKMRRTDEDESVGETLKQTNGSGSSGQPAWMRALETTARDFLKSLGEKLPSLDPNQNDVNNPLFRFFDREVSLGQKLERIILKDFKDLIGVCQGEIKQTNHLRQLISEITKGSIPAHWRRYKANPTMSLGQWLTNFINRIQQLNRIVQSNNFFASINLGLLFYPDGFLTATRQFVSHQSKISLEELNLQLDLEDEEVDSGIVGFQLEGLIITGGIIRNSILELNEGVNFTLNKAILRWSKNQSSKSFDNQNQNLIELPTYLDSSRTHLLFSTKFLSNHDSGLLSRRGIAILTAN</sequence>
<feature type="compositionally biased region" description="Basic and acidic residues" evidence="16">
    <location>
        <begin position="190"/>
        <end position="201"/>
    </location>
</feature>
<keyword evidence="6" id="KW-0493">Microtubule</keyword>
<dbReference type="SMART" id="SM00382">
    <property type="entry name" value="AAA"/>
    <property type="match status" value="3"/>
</dbReference>
<dbReference type="FunFam" id="1.10.472.130:FF:000002">
    <property type="entry name" value="Cytoplasmic dynein heavy chain 1"/>
    <property type="match status" value="1"/>
</dbReference>
<dbReference type="InterPro" id="IPR043160">
    <property type="entry name" value="Dynein_C_barrel"/>
</dbReference>
<dbReference type="FunFam" id="1.20.58.1120:FF:000003">
    <property type="entry name" value="Cytoplasmic dynein heavy chain 1"/>
    <property type="match status" value="1"/>
</dbReference>
<dbReference type="FunFam" id="1.20.920.30:FF:000001">
    <property type="entry name" value="Cytoplasmic dynein heavy chain 1"/>
    <property type="match status" value="1"/>
</dbReference>
<dbReference type="InterPro" id="IPR026983">
    <property type="entry name" value="DHC"/>
</dbReference>
<feature type="domain" description="AAA+ ATPase" evidence="17">
    <location>
        <begin position="3082"/>
        <end position="3248"/>
    </location>
</feature>
<dbReference type="Gene3D" id="1.20.920.30">
    <property type="match status" value="1"/>
</dbReference>
<dbReference type="GO" id="GO:0005858">
    <property type="term" value="C:axonemal dynein complex"/>
    <property type="evidence" value="ECO:0007669"/>
    <property type="project" value="TreeGrafter"/>
</dbReference>
<dbReference type="InterPro" id="IPR013594">
    <property type="entry name" value="Dynein_heavy_tail"/>
</dbReference>
<dbReference type="InterPro" id="IPR042222">
    <property type="entry name" value="Dynein_2_N"/>
</dbReference>
<dbReference type="Gene3D" id="1.10.287.2620">
    <property type="match status" value="1"/>
</dbReference>
<feature type="compositionally biased region" description="Low complexity" evidence="16">
    <location>
        <begin position="250"/>
        <end position="281"/>
    </location>
</feature>
<dbReference type="Pfam" id="PF03028">
    <property type="entry name" value="Dynein_heavy"/>
    <property type="match status" value="1"/>
</dbReference>
<evidence type="ECO:0000256" key="4">
    <source>
        <dbReference type="ARBA" id="ARBA00022197"/>
    </source>
</evidence>
<dbReference type="GO" id="GO:0007097">
    <property type="term" value="P:nuclear migration"/>
    <property type="evidence" value="ECO:0007669"/>
    <property type="project" value="UniProtKB-ARBA"/>
</dbReference>
<evidence type="ECO:0000313" key="19">
    <source>
        <dbReference type="Proteomes" id="UP000765509"/>
    </source>
</evidence>
<dbReference type="OrthoDB" id="2496980at2759"/>
<dbReference type="Gene3D" id="1.20.140.100">
    <property type="entry name" value="Dynein heavy chain, N-terminal domain 2"/>
    <property type="match status" value="1"/>
</dbReference>
<keyword evidence="9" id="KW-0067">ATP-binding</keyword>
<evidence type="ECO:0000313" key="18">
    <source>
        <dbReference type="EMBL" id="MBW0465869.1"/>
    </source>
</evidence>
<dbReference type="Gene3D" id="6.10.140.1060">
    <property type="match status" value="1"/>
</dbReference>
<dbReference type="Gene3D" id="1.20.920.20">
    <property type="match status" value="2"/>
</dbReference>
<dbReference type="InterPro" id="IPR054354">
    <property type="entry name" value="DYNC2H1-like_lid"/>
</dbReference>
<dbReference type="InterPro" id="IPR024743">
    <property type="entry name" value="Dynein_HC_stalk"/>
</dbReference>
<dbReference type="Pfam" id="PF18199">
    <property type="entry name" value="Dynein_C"/>
    <property type="match status" value="1"/>
</dbReference>
<organism evidence="18 19">
    <name type="scientific">Austropuccinia psidii MF-1</name>
    <dbReference type="NCBI Taxonomy" id="1389203"/>
    <lineage>
        <taxon>Eukaryota</taxon>
        <taxon>Fungi</taxon>
        <taxon>Dikarya</taxon>
        <taxon>Basidiomycota</taxon>
        <taxon>Pucciniomycotina</taxon>
        <taxon>Pucciniomycetes</taxon>
        <taxon>Pucciniales</taxon>
        <taxon>Sphaerophragmiaceae</taxon>
        <taxon>Austropuccinia</taxon>
    </lineage>
</organism>
<dbReference type="SUPFAM" id="SSF52540">
    <property type="entry name" value="P-loop containing nucleoside triphosphate hydrolases"/>
    <property type="match status" value="4"/>
</dbReference>
<evidence type="ECO:0000256" key="1">
    <source>
        <dbReference type="ARBA" id="ARBA00004245"/>
    </source>
</evidence>
<keyword evidence="10" id="KW-0243">Dynein</keyword>
<evidence type="ECO:0000259" key="17">
    <source>
        <dbReference type="SMART" id="SM00382"/>
    </source>
</evidence>
<comment type="caution">
    <text evidence="18">The sequence shown here is derived from an EMBL/GenBank/DDBJ whole genome shotgun (WGS) entry which is preliminary data.</text>
</comment>
<dbReference type="GO" id="GO:0005874">
    <property type="term" value="C:microtubule"/>
    <property type="evidence" value="ECO:0007669"/>
    <property type="project" value="UniProtKB-KW"/>
</dbReference>